<name>A0A2T0UUW0_9ACTN</name>
<dbReference type="EMBL" id="PVTJ01000001">
    <property type="protein sequence ID" value="PRY61703.1"/>
    <property type="molecule type" value="Genomic_DNA"/>
</dbReference>
<dbReference type="RefSeq" id="WP_106361808.1">
    <property type="nucleotide sequence ID" value="NZ_PVTJ01000001.1"/>
</dbReference>
<keyword evidence="1" id="KW-1133">Transmembrane helix</keyword>
<feature type="transmembrane region" description="Helical" evidence="1">
    <location>
        <begin position="85"/>
        <end position="105"/>
    </location>
</feature>
<dbReference type="AlphaFoldDB" id="A0A2T0UUW0"/>
<reference evidence="2 3" key="1">
    <citation type="submission" date="2018-03" db="EMBL/GenBank/DDBJ databases">
        <title>Genomic Encyclopedia of Type Strains, Phase III (KMG-III): the genomes of soil and plant-associated and newly described type strains.</title>
        <authorList>
            <person name="Whitman W."/>
        </authorList>
    </citation>
    <scope>NUCLEOTIDE SEQUENCE [LARGE SCALE GENOMIC DNA]</scope>
    <source>
        <strain evidence="2 3">CGMCC 4.7067</strain>
    </source>
</reference>
<comment type="caution">
    <text evidence="2">The sequence shown here is derived from an EMBL/GenBank/DDBJ whole genome shotgun (WGS) entry which is preliminary data.</text>
</comment>
<feature type="transmembrane region" description="Helical" evidence="1">
    <location>
        <begin position="55"/>
        <end position="73"/>
    </location>
</feature>
<keyword evidence="3" id="KW-1185">Reference proteome</keyword>
<keyword evidence="1" id="KW-0472">Membrane</keyword>
<keyword evidence="1" id="KW-0812">Transmembrane</keyword>
<protein>
    <submittedName>
        <fullName evidence="2">Uncharacterized protein</fullName>
    </submittedName>
</protein>
<dbReference type="OrthoDB" id="5197336at2"/>
<gene>
    <name evidence="2" type="ORF">B0I28_10126</name>
</gene>
<proteinExistence type="predicted"/>
<sequence>MAKVGWLVRRSDHVIITAPGAPPGTGPAVARLAEALDGFSGRKPAWFRFLDRLGYWWYLVCMVATAVLFAFFARNGLVMNLVYGFFAGITVAVVTAMVLTGIAHLQARLVGGKSAEQAKRDVAALARPGGGVAERVEAILAKDPSLEERVHRLAWQAAEIHGMERSAADDELTELWEAADPVAAAELEAELRKIRELAERMKKPKDRR</sequence>
<accession>A0A2T0UUW0</accession>
<dbReference type="Proteomes" id="UP000238176">
    <property type="component" value="Unassembled WGS sequence"/>
</dbReference>
<evidence type="ECO:0000313" key="2">
    <source>
        <dbReference type="EMBL" id="PRY61703.1"/>
    </source>
</evidence>
<evidence type="ECO:0000256" key="1">
    <source>
        <dbReference type="SAM" id="Phobius"/>
    </source>
</evidence>
<evidence type="ECO:0000313" key="3">
    <source>
        <dbReference type="Proteomes" id="UP000238176"/>
    </source>
</evidence>
<organism evidence="2 3">
    <name type="scientific">Glycomyces artemisiae</name>
    <dbReference type="NCBI Taxonomy" id="1076443"/>
    <lineage>
        <taxon>Bacteria</taxon>
        <taxon>Bacillati</taxon>
        <taxon>Actinomycetota</taxon>
        <taxon>Actinomycetes</taxon>
        <taxon>Glycomycetales</taxon>
        <taxon>Glycomycetaceae</taxon>
        <taxon>Glycomyces</taxon>
    </lineage>
</organism>